<accession>A0A550AMS2</accession>
<dbReference type="AlphaFoldDB" id="A0A550AMS2"/>
<gene>
    <name evidence="8" type="ORF">FM038_010410</name>
</gene>
<proteinExistence type="inferred from homology"/>
<evidence type="ECO:0000256" key="4">
    <source>
        <dbReference type="ARBA" id="ARBA00022475"/>
    </source>
</evidence>
<comment type="subcellular location">
    <subcellularLocation>
        <location evidence="1">Cell membrane</location>
        <topology evidence="1">Multi-pass membrane protein</topology>
    </subcellularLocation>
</comment>
<reference evidence="8" key="1">
    <citation type="submission" date="2019-10" db="EMBL/GenBank/DDBJ databases">
        <title>Shewanella sp. YLB-07 whole genome sequence.</title>
        <authorList>
            <person name="Yu L."/>
        </authorList>
    </citation>
    <scope>NUCLEOTIDE SEQUENCE [LARGE SCALE GENOMIC DNA]</scope>
    <source>
        <strain evidence="8">YLB-08</strain>
    </source>
</reference>
<dbReference type="Pfam" id="PF03591">
    <property type="entry name" value="AzlC"/>
    <property type="match status" value="1"/>
</dbReference>
<dbReference type="RefSeq" id="WP_142870747.1">
    <property type="nucleotide sequence ID" value="NZ_CP045503.2"/>
</dbReference>
<evidence type="ECO:0000256" key="6">
    <source>
        <dbReference type="ARBA" id="ARBA00022989"/>
    </source>
</evidence>
<dbReference type="GO" id="GO:0005886">
    <property type="term" value="C:plasma membrane"/>
    <property type="evidence" value="ECO:0007669"/>
    <property type="project" value="UniProtKB-SubCell"/>
</dbReference>
<keyword evidence="7" id="KW-0472">Membrane</keyword>
<dbReference type="PANTHER" id="PTHR34979">
    <property type="entry name" value="INNER MEMBRANE PROTEIN YGAZ"/>
    <property type="match status" value="1"/>
</dbReference>
<evidence type="ECO:0000256" key="2">
    <source>
        <dbReference type="ARBA" id="ARBA00010735"/>
    </source>
</evidence>
<sequence>MNKLIKAGLKAIFPLCIGAFPFSFIVGAISINAGMTLAQSTFWSFTVFAGSSQMVALGLIQSSASILVIMLTTFIINLRHLLYSASLSEHIKGYPLHIRALMAYGLTDEVYAATIGEVRKEQSGRHWFYLAAMMGFWMNWVFANFLGAMVGSSFPEIAHYGLDFAMVAAFIAIVIPQVKSRECIVAAIVAAVTGILLSGLPYSLGLVIAAFTGVYAGYRMDLSTESMATEKMTSQIKAAADITPLPAVQREA</sequence>
<evidence type="ECO:0000256" key="3">
    <source>
        <dbReference type="ARBA" id="ARBA00022448"/>
    </source>
</evidence>
<evidence type="ECO:0000256" key="5">
    <source>
        <dbReference type="ARBA" id="ARBA00022692"/>
    </source>
</evidence>
<keyword evidence="5" id="KW-0812">Transmembrane</keyword>
<dbReference type="OrthoDB" id="9803444at2"/>
<evidence type="ECO:0000256" key="7">
    <source>
        <dbReference type="ARBA" id="ARBA00023136"/>
    </source>
</evidence>
<dbReference type="InterPro" id="IPR011606">
    <property type="entry name" value="Brnchd-chn_aa_trnsp_permease"/>
</dbReference>
<keyword evidence="6" id="KW-1133">Transmembrane helix</keyword>
<dbReference type="PANTHER" id="PTHR34979:SF1">
    <property type="entry name" value="INNER MEMBRANE PROTEIN YGAZ"/>
    <property type="match status" value="1"/>
</dbReference>
<protein>
    <submittedName>
        <fullName evidence="8">Branched-chain amino acid ABC transporter permease</fullName>
    </submittedName>
</protein>
<dbReference type="EMBL" id="CP045503">
    <property type="protein sequence ID" value="QPG57820.1"/>
    <property type="molecule type" value="Genomic_DNA"/>
</dbReference>
<evidence type="ECO:0000313" key="8">
    <source>
        <dbReference type="EMBL" id="QPG57820.1"/>
    </source>
</evidence>
<name>A0A550AMS2_9GAMM</name>
<keyword evidence="3" id="KW-0813">Transport</keyword>
<dbReference type="GO" id="GO:1903785">
    <property type="term" value="P:L-valine transmembrane transport"/>
    <property type="evidence" value="ECO:0007669"/>
    <property type="project" value="TreeGrafter"/>
</dbReference>
<organism evidence="8">
    <name type="scientific">Shewanella eurypsychrophilus</name>
    <dbReference type="NCBI Taxonomy" id="2593656"/>
    <lineage>
        <taxon>Bacteria</taxon>
        <taxon>Pseudomonadati</taxon>
        <taxon>Pseudomonadota</taxon>
        <taxon>Gammaproteobacteria</taxon>
        <taxon>Alteromonadales</taxon>
        <taxon>Shewanellaceae</taxon>
        <taxon>Shewanella</taxon>
    </lineage>
</organism>
<keyword evidence="4" id="KW-1003">Cell membrane</keyword>
<evidence type="ECO:0000256" key="1">
    <source>
        <dbReference type="ARBA" id="ARBA00004651"/>
    </source>
</evidence>
<comment type="similarity">
    <text evidence="2">Belongs to the AzlC family.</text>
</comment>